<evidence type="ECO:0000259" key="3">
    <source>
        <dbReference type="PROSITE" id="PS50883"/>
    </source>
</evidence>
<dbReference type="PROSITE" id="PS50112">
    <property type="entry name" value="PAS"/>
    <property type="match status" value="1"/>
</dbReference>
<proteinExistence type="predicted"/>
<dbReference type="InterPro" id="IPR035965">
    <property type="entry name" value="PAS-like_dom_sf"/>
</dbReference>
<keyword evidence="6" id="KW-1185">Reference proteome</keyword>
<dbReference type="SUPFAM" id="SSF55073">
    <property type="entry name" value="Nucleotide cyclase"/>
    <property type="match status" value="1"/>
</dbReference>
<evidence type="ECO:0000259" key="4">
    <source>
        <dbReference type="PROSITE" id="PS50887"/>
    </source>
</evidence>
<dbReference type="PANTHER" id="PTHR44757:SF2">
    <property type="entry name" value="BIOFILM ARCHITECTURE MAINTENANCE PROTEIN MBAA"/>
    <property type="match status" value="1"/>
</dbReference>
<keyword evidence="1" id="KW-0472">Membrane</keyword>
<dbReference type="Gene3D" id="3.20.20.450">
    <property type="entry name" value="EAL domain"/>
    <property type="match status" value="1"/>
</dbReference>
<evidence type="ECO:0000256" key="1">
    <source>
        <dbReference type="SAM" id="Phobius"/>
    </source>
</evidence>
<feature type="transmembrane region" description="Helical" evidence="1">
    <location>
        <begin position="106"/>
        <end position="123"/>
    </location>
</feature>
<feature type="transmembrane region" description="Helical" evidence="1">
    <location>
        <begin position="174"/>
        <end position="196"/>
    </location>
</feature>
<dbReference type="InterPro" id="IPR013767">
    <property type="entry name" value="PAS_fold"/>
</dbReference>
<feature type="transmembrane region" description="Helical" evidence="1">
    <location>
        <begin position="278"/>
        <end position="297"/>
    </location>
</feature>
<sequence length="911" mass="92945">MRDATGRPVGPAALAAVLGLLALLGAGTTALQLTGAPSAAVLVPAALALASGTGAAVLAAGARRLPGRAGRPWRALALAAGLLALGQALAVARAGRDLAAGGIEELPILLAVPVAVAVAVQLLPPRAGRRVGSRVLVDGVVVTIAVGVLGGVVLDDLLDGLSDGRPGDVAGPGHELIAAGYPLVGAVLCGVGLVTVTAVPEARRRSATWLLASFVAMATVAVSGAVGRTSDGAAAPGWSVVTVLAWLAMLGTGLCAAAADRAATAPGGRRALPLRGAVVAHAAASVALLAVTGGVLAGRPVPAAEAAAAAVLLLLTSARTLSWALDAARLTRRLERTEGWFRALVHSGDAVTVVLDAAGRVTSVSGPVAAQLGRAEEELVGHALVPLLHPDDRDLVERVAAALRDGAPDGLPATGRLAGVDGGWRDVEVSGAARTGGRRADEGLVLHLRDATERRAGQRELERLAYTDSLTGLPNRARFMAALEGALDRAARGRRACVLLVDLDGFKSVNDVAGHDAGDRLLCEVADALRAEARSGDLVARLGGDEFALLVDAGPDAAMALAERLVARLDVSRRYGGADGGVDGGPAGPVFRVSASVGLAEVVTGADASATVREADLALRTVKAQGKNGVRASGEGLVEASARRSRLARDLPGAIERGGLRLVYQPVAGVQERRVLGVEALVRWDHPVLGPVPPEEFVGLAEDDGLVVPLQRWVLETATAEHARLLAGGRDLKLGVNISVRHLQARCLVEDVTRALERSGLPARLLMIEVTESVLMDDDERLLAELAELSALGCIVSLDDFGKGYSSLAYLARLPVDVLKMDRGFVSGIDTDPRGAALVGSVVDLGRTLGMDVVAEGVETAAQREVLVSLGCGFLQGWLTGRPVPAAELPAVVDGFDPGLLGAREEPLSVP</sequence>
<name>A0A2T0TJ44_9ACTN</name>
<protein>
    <submittedName>
        <fullName evidence="5">PAS domain S-box-containing protein/diguanylate cyclase (GGDEF)-like protein</fullName>
    </submittedName>
</protein>
<feature type="transmembrane region" description="Helical" evidence="1">
    <location>
        <begin position="208"/>
        <end position="226"/>
    </location>
</feature>
<dbReference type="AlphaFoldDB" id="A0A2T0TJ44"/>
<organism evidence="5 6">
    <name type="scientific">Geodermatophilus tzadiensis</name>
    <dbReference type="NCBI Taxonomy" id="1137988"/>
    <lineage>
        <taxon>Bacteria</taxon>
        <taxon>Bacillati</taxon>
        <taxon>Actinomycetota</taxon>
        <taxon>Actinomycetes</taxon>
        <taxon>Geodermatophilales</taxon>
        <taxon>Geodermatophilaceae</taxon>
        <taxon>Geodermatophilus</taxon>
    </lineage>
</organism>
<dbReference type="InterPro" id="IPR035919">
    <property type="entry name" value="EAL_sf"/>
</dbReference>
<dbReference type="InterPro" id="IPR043128">
    <property type="entry name" value="Rev_trsase/Diguanyl_cyclase"/>
</dbReference>
<feature type="transmembrane region" description="Helical" evidence="1">
    <location>
        <begin position="73"/>
        <end position="94"/>
    </location>
</feature>
<dbReference type="EMBL" id="PVTG01000015">
    <property type="protein sequence ID" value="PRY45730.1"/>
    <property type="molecule type" value="Genomic_DNA"/>
</dbReference>
<dbReference type="SMART" id="SM00052">
    <property type="entry name" value="EAL"/>
    <property type="match status" value="1"/>
</dbReference>
<reference evidence="5 6" key="1">
    <citation type="submission" date="2018-03" db="EMBL/GenBank/DDBJ databases">
        <title>Genomic Encyclopedia of Archaeal and Bacterial Type Strains, Phase II (KMG-II): from individual species to whole genera.</title>
        <authorList>
            <person name="Goeker M."/>
        </authorList>
    </citation>
    <scope>NUCLEOTIDE SEQUENCE [LARGE SCALE GENOMIC DNA]</scope>
    <source>
        <strain evidence="5 6">DSM 45416</strain>
    </source>
</reference>
<dbReference type="NCBIfam" id="TIGR00229">
    <property type="entry name" value="sensory_box"/>
    <property type="match status" value="1"/>
</dbReference>
<dbReference type="Pfam" id="PF00563">
    <property type="entry name" value="EAL"/>
    <property type="match status" value="1"/>
</dbReference>
<accession>A0A2T0TJ44</accession>
<feature type="transmembrane region" description="Helical" evidence="1">
    <location>
        <begin position="40"/>
        <end position="61"/>
    </location>
</feature>
<dbReference type="SUPFAM" id="SSF55785">
    <property type="entry name" value="PYP-like sensor domain (PAS domain)"/>
    <property type="match status" value="1"/>
</dbReference>
<evidence type="ECO:0000313" key="6">
    <source>
        <dbReference type="Proteomes" id="UP000239210"/>
    </source>
</evidence>
<dbReference type="Pfam" id="PF00989">
    <property type="entry name" value="PAS"/>
    <property type="match status" value="1"/>
</dbReference>
<dbReference type="CDD" id="cd01948">
    <property type="entry name" value="EAL"/>
    <property type="match status" value="1"/>
</dbReference>
<dbReference type="GO" id="GO:0006355">
    <property type="term" value="P:regulation of DNA-templated transcription"/>
    <property type="evidence" value="ECO:0007669"/>
    <property type="project" value="InterPro"/>
</dbReference>
<gene>
    <name evidence="5" type="ORF">LY71_115128</name>
</gene>
<dbReference type="InterPro" id="IPR001633">
    <property type="entry name" value="EAL_dom"/>
</dbReference>
<dbReference type="InterPro" id="IPR029787">
    <property type="entry name" value="Nucleotide_cyclase"/>
</dbReference>
<dbReference type="SMART" id="SM00091">
    <property type="entry name" value="PAS"/>
    <property type="match status" value="1"/>
</dbReference>
<dbReference type="InterPro" id="IPR052155">
    <property type="entry name" value="Biofilm_reg_signaling"/>
</dbReference>
<dbReference type="InterPro" id="IPR000160">
    <property type="entry name" value="GGDEF_dom"/>
</dbReference>
<dbReference type="OrthoDB" id="5179666at2"/>
<dbReference type="Gene3D" id="3.30.70.270">
    <property type="match status" value="1"/>
</dbReference>
<dbReference type="NCBIfam" id="TIGR00254">
    <property type="entry name" value="GGDEF"/>
    <property type="match status" value="1"/>
</dbReference>
<dbReference type="Proteomes" id="UP000239210">
    <property type="component" value="Unassembled WGS sequence"/>
</dbReference>
<dbReference type="CDD" id="cd00130">
    <property type="entry name" value="PAS"/>
    <property type="match status" value="1"/>
</dbReference>
<feature type="domain" description="EAL" evidence="3">
    <location>
        <begin position="644"/>
        <end position="897"/>
    </location>
</feature>
<dbReference type="InterPro" id="IPR000014">
    <property type="entry name" value="PAS"/>
</dbReference>
<feature type="domain" description="GGDEF" evidence="4">
    <location>
        <begin position="494"/>
        <end position="635"/>
    </location>
</feature>
<dbReference type="Gene3D" id="3.30.450.20">
    <property type="entry name" value="PAS domain"/>
    <property type="match status" value="1"/>
</dbReference>
<keyword evidence="1" id="KW-1133">Transmembrane helix</keyword>
<evidence type="ECO:0000259" key="2">
    <source>
        <dbReference type="PROSITE" id="PS50112"/>
    </source>
</evidence>
<feature type="transmembrane region" description="Helical" evidence="1">
    <location>
        <begin position="238"/>
        <end position="257"/>
    </location>
</feature>
<keyword evidence="1" id="KW-0812">Transmembrane</keyword>
<dbReference type="SMART" id="SM00267">
    <property type="entry name" value="GGDEF"/>
    <property type="match status" value="1"/>
</dbReference>
<feature type="domain" description="PAS" evidence="2">
    <location>
        <begin position="337"/>
        <end position="410"/>
    </location>
</feature>
<comment type="caution">
    <text evidence="5">The sequence shown here is derived from an EMBL/GenBank/DDBJ whole genome shotgun (WGS) entry which is preliminary data.</text>
</comment>
<evidence type="ECO:0000313" key="5">
    <source>
        <dbReference type="EMBL" id="PRY45730.1"/>
    </source>
</evidence>
<dbReference type="PROSITE" id="PS50883">
    <property type="entry name" value="EAL"/>
    <property type="match status" value="1"/>
</dbReference>
<feature type="transmembrane region" description="Helical" evidence="1">
    <location>
        <begin position="135"/>
        <end position="154"/>
    </location>
</feature>
<dbReference type="Pfam" id="PF00990">
    <property type="entry name" value="GGDEF"/>
    <property type="match status" value="1"/>
</dbReference>
<dbReference type="SUPFAM" id="SSF141868">
    <property type="entry name" value="EAL domain-like"/>
    <property type="match status" value="1"/>
</dbReference>
<dbReference type="PROSITE" id="PS50887">
    <property type="entry name" value="GGDEF"/>
    <property type="match status" value="1"/>
</dbReference>
<dbReference type="RefSeq" id="WP_106280251.1">
    <property type="nucleotide sequence ID" value="NZ_PVTG01000015.1"/>
</dbReference>
<dbReference type="CDD" id="cd01949">
    <property type="entry name" value="GGDEF"/>
    <property type="match status" value="1"/>
</dbReference>
<dbReference type="PANTHER" id="PTHR44757">
    <property type="entry name" value="DIGUANYLATE CYCLASE DGCP"/>
    <property type="match status" value="1"/>
</dbReference>